<feature type="region of interest" description="Disordered" evidence="1">
    <location>
        <begin position="81"/>
        <end position="104"/>
    </location>
</feature>
<dbReference type="CDD" id="cd06467">
    <property type="entry name" value="p23_NUDC_like"/>
    <property type="match status" value="1"/>
</dbReference>
<gene>
    <name evidence="3" type="ORF">Esi_0000_0477</name>
</gene>
<feature type="domain" description="CS" evidence="2">
    <location>
        <begin position="64"/>
        <end position="173"/>
    </location>
</feature>
<evidence type="ECO:0000313" key="4">
    <source>
        <dbReference type="Proteomes" id="UP000002630"/>
    </source>
</evidence>
<name>D8LBI6_ECTSI</name>
<feature type="compositionally biased region" description="Gly residues" evidence="1">
    <location>
        <begin position="270"/>
        <end position="294"/>
    </location>
</feature>
<organism evidence="3 4">
    <name type="scientific">Ectocarpus siliculosus</name>
    <name type="common">Brown alga</name>
    <name type="synonym">Conferva siliculosa</name>
    <dbReference type="NCBI Taxonomy" id="2880"/>
    <lineage>
        <taxon>Eukaryota</taxon>
        <taxon>Sar</taxon>
        <taxon>Stramenopiles</taxon>
        <taxon>Ochrophyta</taxon>
        <taxon>PX clade</taxon>
        <taxon>Phaeophyceae</taxon>
        <taxon>Ectocarpales</taxon>
        <taxon>Ectocarpaceae</taxon>
        <taxon>Ectocarpus</taxon>
    </lineage>
</organism>
<dbReference type="Gene3D" id="2.60.40.790">
    <property type="match status" value="1"/>
</dbReference>
<dbReference type="InterPro" id="IPR007052">
    <property type="entry name" value="CS_dom"/>
</dbReference>
<dbReference type="PROSITE" id="PS51203">
    <property type="entry name" value="CS"/>
    <property type="match status" value="1"/>
</dbReference>
<dbReference type="InterPro" id="IPR008978">
    <property type="entry name" value="HSP20-like_chaperone"/>
</dbReference>
<feature type="compositionally biased region" description="Gly residues" evidence="1">
    <location>
        <begin position="250"/>
        <end position="260"/>
    </location>
</feature>
<feature type="compositionally biased region" description="Basic residues" evidence="1">
    <location>
        <begin position="81"/>
        <end position="90"/>
    </location>
</feature>
<keyword evidence="4" id="KW-1185">Reference proteome</keyword>
<accession>D8LBI6</accession>
<evidence type="ECO:0000313" key="3">
    <source>
        <dbReference type="EMBL" id="CBN76695.1"/>
    </source>
</evidence>
<dbReference type="OrthoDB" id="2190447at2759"/>
<evidence type="ECO:0000256" key="1">
    <source>
        <dbReference type="SAM" id="MobiDB-lite"/>
    </source>
</evidence>
<dbReference type="Pfam" id="PF04969">
    <property type="entry name" value="CS"/>
    <property type="match status" value="1"/>
</dbReference>
<dbReference type="EMBL" id="FN647682">
    <property type="protein sequence ID" value="CBN76695.1"/>
    <property type="molecule type" value="Genomic_DNA"/>
</dbReference>
<feature type="compositionally biased region" description="Basic and acidic residues" evidence="1">
    <location>
        <begin position="91"/>
        <end position="104"/>
    </location>
</feature>
<feature type="compositionally biased region" description="Basic and acidic residues" evidence="1">
    <location>
        <begin position="306"/>
        <end position="317"/>
    </location>
</feature>
<reference evidence="3 4" key="1">
    <citation type="journal article" date="2010" name="Nature">
        <title>The Ectocarpus genome and the independent evolution of multicellularity in brown algae.</title>
        <authorList>
            <person name="Cock J.M."/>
            <person name="Sterck L."/>
            <person name="Rouze P."/>
            <person name="Scornet D."/>
            <person name="Allen A.E."/>
            <person name="Amoutzias G."/>
            <person name="Anthouard V."/>
            <person name="Artiguenave F."/>
            <person name="Aury J.M."/>
            <person name="Badger J.H."/>
            <person name="Beszteri B."/>
            <person name="Billiau K."/>
            <person name="Bonnet E."/>
            <person name="Bothwell J.H."/>
            <person name="Bowler C."/>
            <person name="Boyen C."/>
            <person name="Brownlee C."/>
            <person name="Carrano C.J."/>
            <person name="Charrier B."/>
            <person name="Cho G.Y."/>
            <person name="Coelho S.M."/>
            <person name="Collen J."/>
            <person name="Corre E."/>
            <person name="Da Silva C."/>
            <person name="Delage L."/>
            <person name="Delaroque N."/>
            <person name="Dittami S.M."/>
            <person name="Doulbeau S."/>
            <person name="Elias M."/>
            <person name="Farnham G."/>
            <person name="Gachon C.M."/>
            <person name="Gschloessl B."/>
            <person name="Heesch S."/>
            <person name="Jabbari K."/>
            <person name="Jubin C."/>
            <person name="Kawai H."/>
            <person name="Kimura K."/>
            <person name="Kloareg B."/>
            <person name="Kupper F.C."/>
            <person name="Lang D."/>
            <person name="Le Bail A."/>
            <person name="Leblanc C."/>
            <person name="Lerouge P."/>
            <person name="Lohr M."/>
            <person name="Lopez P.J."/>
            <person name="Martens C."/>
            <person name="Maumus F."/>
            <person name="Michel G."/>
            <person name="Miranda-Saavedra D."/>
            <person name="Morales J."/>
            <person name="Moreau H."/>
            <person name="Motomura T."/>
            <person name="Nagasato C."/>
            <person name="Napoli C.A."/>
            <person name="Nelson D.R."/>
            <person name="Nyvall-Collen P."/>
            <person name="Peters A.F."/>
            <person name="Pommier C."/>
            <person name="Potin P."/>
            <person name="Poulain J."/>
            <person name="Quesneville H."/>
            <person name="Read B."/>
            <person name="Rensing S.A."/>
            <person name="Ritter A."/>
            <person name="Rousvoal S."/>
            <person name="Samanta M."/>
            <person name="Samson G."/>
            <person name="Schroeder D.C."/>
            <person name="Segurens B."/>
            <person name="Strittmatter M."/>
            <person name="Tonon T."/>
            <person name="Tregear J.W."/>
            <person name="Valentin K."/>
            <person name="von Dassow P."/>
            <person name="Yamagishi T."/>
            <person name="Van de Peer Y."/>
            <person name="Wincker P."/>
        </authorList>
    </citation>
    <scope>NUCLEOTIDE SEQUENCE [LARGE SCALE GENOMIC DNA]</scope>
    <source>
        <strain evidence="4">Ec32 / CCAP1310/4</strain>
    </source>
</reference>
<dbReference type="Proteomes" id="UP000002630">
    <property type="component" value="Linkage Group LG01"/>
</dbReference>
<dbReference type="AlphaFoldDB" id="D8LBI6"/>
<sequence length="317" mass="33856">MATENVQEAAAAAAEKLAEAAAAAGGEGSPGKDDVEEMMLSGEQDQWSFLTKAAVAVMVIIVCLIANKVIRGETPEEKRLRLRNQRRAKKKADSKNEPDVSRSDVKVEVTGSMLKLSLRNQPVIAGNLFKPVDPEGCTWQIDNPGPGQPKEVTITLLKAEPAKSREAWWRAPLKGLETRRPAPKPADPEMVREAIEAFMSKSAAGGGPKLTAKPGPAGRWSRWRRRRPAGGPREHRHRRSLQREHPPLCGGYGWRTGTVGGRSCRRRGKVPGGGGERGGRRGGGSGGGGGGGGSDPAVVPKVGQGRGKEEEPQEEVK</sequence>
<feature type="region of interest" description="Disordered" evidence="1">
    <location>
        <begin position="202"/>
        <end position="317"/>
    </location>
</feature>
<protein>
    <recommendedName>
        <fullName evidence="2">CS domain-containing protein</fullName>
    </recommendedName>
</protein>
<evidence type="ECO:0000259" key="2">
    <source>
        <dbReference type="PROSITE" id="PS51203"/>
    </source>
</evidence>
<proteinExistence type="predicted"/>
<feature type="compositionally biased region" description="Basic residues" evidence="1">
    <location>
        <begin position="221"/>
        <end position="240"/>
    </location>
</feature>
<dbReference type="EMBL" id="FN649726">
    <property type="protein sequence ID" value="CBN76695.1"/>
    <property type="molecule type" value="Genomic_DNA"/>
</dbReference>
<dbReference type="InParanoid" id="D8LBI6"/>
<dbReference type="SUPFAM" id="SSF49764">
    <property type="entry name" value="HSP20-like chaperones"/>
    <property type="match status" value="1"/>
</dbReference>